<reference evidence="3" key="1">
    <citation type="submission" date="2024-06" db="EMBL/GenBank/DDBJ databases">
        <authorList>
            <person name="Li S."/>
        </authorList>
    </citation>
    <scope>NUCLEOTIDE SEQUENCE</scope>
    <source>
        <strain evidence="3">SR10</strain>
    </source>
</reference>
<feature type="compositionally biased region" description="Low complexity" evidence="1">
    <location>
        <begin position="466"/>
        <end position="477"/>
    </location>
</feature>
<accession>A0AAU8MVR8</accession>
<evidence type="ECO:0000256" key="1">
    <source>
        <dbReference type="SAM" id="MobiDB-lite"/>
    </source>
</evidence>
<evidence type="ECO:0000259" key="2">
    <source>
        <dbReference type="Pfam" id="PF20410"/>
    </source>
</evidence>
<sequence>MPAKISPELQKLLDEFAKQPGVSADAAANLKTTIEGSPALSKQLDDAIAGGHLKSFKPLTDPNAGGAYNGKEQAMLLPIKGLEKAPAGTYDAGNMTFVLGHEVQHGFYRTDRDKAIQTFATEATALSKTVADKHDYTASVGKVIQADRDNEAKAHIAGWNALVGNVRETNPKATLADVYAKSPGRAGDFIDRTGTAPNFNYALKAGLTVEADLSMKMSDDNVKSMGKYYFDMPAAQARLGHNGNSDYANYYGASYMSFISQLEHAHGKTAKGGKPEVHLNMTQLKLNESLMEQNGIDLGANSAGRQPYYDTSGNPPKLGHFDHTKTTHTHVNIRNAPLDALNELQGDPHAHEHGKLDPRHAEHPDHRLFRGILDKVQGEYARHGGSLPERDAERLAAGLALESKRNHLSSPDHLVLSVDPTTKEIGKTAFLVQGDPTSPSHLRVGVSLQQTPPTEDAFRQLDALNQQQSQTPQAQQQHQHRAMP</sequence>
<dbReference type="RefSeq" id="WP_363798831.1">
    <property type="nucleotide sequence ID" value="NZ_CP159925.1"/>
</dbReference>
<feature type="domain" description="X-Tfes XVIPCD" evidence="2">
    <location>
        <begin position="359"/>
        <end position="462"/>
    </location>
</feature>
<dbReference type="Pfam" id="PF20410">
    <property type="entry name" value="X-Tfes_XVIPCD"/>
    <property type="match status" value="1"/>
</dbReference>
<protein>
    <submittedName>
        <fullName evidence="3">XVIPCD domain-containing protein</fullName>
    </submittedName>
</protein>
<gene>
    <name evidence="3" type="ORF">ABU614_02555</name>
</gene>
<dbReference type="AlphaFoldDB" id="A0AAU8MVR8"/>
<proteinExistence type="predicted"/>
<dbReference type="EMBL" id="CP159925">
    <property type="protein sequence ID" value="XCO75690.1"/>
    <property type="molecule type" value="Genomic_DNA"/>
</dbReference>
<feature type="region of interest" description="Disordered" evidence="1">
    <location>
        <begin position="449"/>
        <end position="484"/>
    </location>
</feature>
<name>A0AAU8MVR8_9GAMM</name>
<evidence type="ECO:0000313" key="3">
    <source>
        <dbReference type="EMBL" id="XCO75690.1"/>
    </source>
</evidence>
<organism evidence="3">
    <name type="scientific">Lysobacter firmicutimachus</name>
    <dbReference type="NCBI Taxonomy" id="1792846"/>
    <lineage>
        <taxon>Bacteria</taxon>
        <taxon>Pseudomonadati</taxon>
        <taxon>Pseudomonadota</taxon>
        <taxon>Gammaproteobacteria</taxon>
        <taxon>Lysobacterales</taxon>
        <taxon>Lysobacteraceae</taxon>
        <taxon>Lysobacter</taxon>
    </lineage>
</organism>
<dbReference type="InterPro" id="IPR046519">
    <property type="entry name" value="X-Tfes_XVIPCD"/>
</dbReference>